<dbReference type="AlphaFoldDB" id="A0A381ZXY0"/>
<gene>
    <name evidence="1" type="ORF">METZ01_LOCUS146970</name>
</gene>
<sequence length="46" mass="4959">MIHVLNDNGYGITTQIAKSLFSIQGLGLKILSIRKGPSDGWGFVVL</sequence>
<evidence type="ECO:0000313" key="1">
    <source>
        <dbReference type="EMBL" id="SVA94116.1"/>
    </source>
</evidence>
<reference evidence="1" key="1">
    <citation type="submission" date="2018-05" db="EMBL/GenBank/DDBJ databases">
        <authorList>
            <person name="Lanie J.A."/>
            <person name="Ng W.-L."/>
            <person name="Kazmierczak K.M."/>
            <person name="Andrzejewski T.M."/>
            <person name="Davidsen T.M."/>
            <person name="Wayne K.J."/>
            <person name="Tettelin H."/>
            <person name="Glass J.I."/>
            <person name="Rusch D."/>
            <person name="Podicherti R."/>
            <person name="Tsui H.-C.T."/>
            <person name="Winkler M.E."/>
        </authorList>
    </citation>
    <scope>NUCLEOTIDE SEQUENCE</scope>
</reference>
<organism evidence="1">
    <name type="scientific">marine metagenome</name>
    <dbReference type="NCBI Taxonomy" id="408172"/>
    <lineage>
        <taxon>unclassified sequences</taxon>
        <taxon>metagenomes</taxon>
        <taxon>ecological metagenomes</taxon>
    </lineage>
</organism>
<protein>
    <submittedName>
        <fullName evidence="1">Uncharacterized protein</fullName>
    </submittedName>
</protein>
<proteinExistence type="predicted"/>
<name>A0A381ZXY0_9ZZZZ</name>
<accession>A0A381ZXY0</accession>
<dbReference type="EMBL" id="UINC01023113">
    <property type="protein sequence ID" value="SVA94116.1"/>
    <property type="molecule type" value="Genomic_DNA"/>
</dbReference>